<name>A0ABT1FX82_9BACT</name>
<accession>A0ABT1FX82</accession>
<dbReference type="Proteomes" id="UP001204772">
    <property type="component" value="Unassembled WGS sequence"/>
</dbReference>
<proteinExistence type="predicted"/>
<sequence>MTKEEIKELVSIMRRESPDEVNQILHEIDQTRESKKRYLMEKKVIDVLLEIGESIAEKHRLNNTVKMRALRAELEQAQKLDLSEMAVIETALHESNKVIQNQSLRKLYSVCQEMYVDFFDQLEMYLDLLGEPLEDESAHPLQPYSLQLLPAEKKRLIDSVEYLENLARRGEKLGKKLQQFIIAKAPGAIEYHYELLYVNLLIELKKAAIDQLNKTQSIQVTNNSLEKIEWRGTQKELAELFIELKRKKFINQIPTKLIKAYFTQSNSIEQPLSPCTDKKTKIDMYDKLYSEEYEPHFENIKSNTKNQQVK</sequence>
<evidence type="ECO:0000313" key="1">
    <source>
        <dbReference type="EMBL" id="MCP1386380.1"/>
    </source>
</evidence>
<dbReference type="RefSeq" id="WP_253533215.1">
    <property type="nucleotide sequence ID" value="NZ_JAMZEL010000023.1"/>
</dbReference>
<dbReference type="EMBL" id="JAMZEL010000023">
    <property type="protein sequence ID" value="MCP1386380.1"/>
    <property type="molecule type" value="Genomic_DNA"/>
</dbReference>
<keyword evidence="2" id="KW-1185">Reference proteome</keyword>
<protein>
    <submittedName>
        <fullName evidence="1">Uncharacterized protein</fullName>
    </submittedName>
</protein>
<evidence type="ECO:0000313" key="2">
    <source>
        <dbReference type="Proteomes" id="UP001204772"/>
    </source>
</evidence>
<reference evidence="1 2" key="1">
    <citation type="submission" date="2022-06" db="EMBL/GenBank/DDBJ databases">
        <title>Runella sp. S5 genome sequencing.</title>
        <authorList>
            <person name="Park S."/>
        </authorList>
    </citation>
    <scope>NUCLEOTIDE SEQUENCE [LARGE SCALE GENOMIC DNA]</scope>
    <source>
        <strain evidence="1 2">S5</strain>
    </source>
</reference>
<organism evidence="1 2">
    <name type="scientific">Runella salmonicolor</name>
    <dbReference type="NCBI Taxonomy" id="2950278"/>
    <lineage>
        <taxon>Bacteria</taxon>
        <taxon>Pseudomonadati</taxon>
        <taxon>Bacteroidota</taxon>
        <taxon>Cytophagia</taxon>
        <taxon>Cytophagales</taxon>
        <taxon>Spirosomataceae</taxon>
        <taxon>Runella</taxon>
    </lineage>
</organism>
<comment type="caution">
    <text evidence="1">The sequence shown here is derived from an EMBL/GenBank/DDBJ whole genome shotgun (WGS) entry which is preliminary data.</text>
</comment>
<gene>
    <name evidence="1" type="ORF">NCI00_28315</name>
</gene>